<keyword evidence="4" id="KW-1185">Reference proteome</keyword>
<feature type="coiled-coil region" evidence="1">
    <location>
        <begin position="471"/>
        <end position="540"/>
    </location>
</feature>
<feature type="region of interest" description="Disordered" evidence="2">
    <location>
        <begin position="770"/>
        <end position="796"/>
    </location>
</feature>
<sequence>MKRSVESTFVIRPSDKRTNCAVEQRLPRILAMENEEARDDKERVIVLLNETAKAFQLQVAALQEELSRATSSIAQKDIKLQDLTQHVVDLENESLEQRKTNQGLNSQLQVLQNTLAEVESQLQSADAEFEEMRATYEAKEAEFDKKSAESRTLTTQIDGLRIEIDRLNVIIHRQEKALQTKAENVPKMADACLSARDFSEKQLISLRDDALQAKSKELSLVTTANDTLRAQLDAFEAEMENLQRTLTSKDMELYRSAKRIDKLERHVEKLEAAVKRADGQELAMELSTKQNTQLLQCLQAEEAKNEALRAKVDALTQDLVHVNEQKSQIRSDAAVVEIDVELKTKSLERQSQTLATSLEKLQKERERMRDELASVRAKARLEVEAIQDELVQRRSKQYELTLKLHETESLLHSSQSRKEILEEELQATQERMKDLERLYMEAKRWKEDMSSAFEGLKIEHSQLQRTHKTEAKKFDVERASLQEQLKEMERFVKAQKMEMEQREEKKKLAKEEVEKLEKKIQELETRIHGLVAEANNETKRRVGVEMELTIAHGQLSQFQAQSNDMLAGLYAKHKKLQEAKEAVQQQLQQLEYEYKREQQGKSQLLRHCYQDSQPKGTLSSCWLSDADLPILVRFVQGLDRALEKLDFGSNRITDQGVKYLLQILKPMMVSMVNLQENYISPQGVRQLAAGLEEFGCIVNVHEGRVEATDEAGKSILTVDISDNKDASSLVYKPQMPKPAKIKKPKSVTKPDPLKDIYGVNLVQVLMEKSKEPVSNQGGKYQTPSTLSPRTQSLPKL</sequence>
<evidence type="ECO:0000256" key="1">
    <source>
        <dbReference type="SAM" id="Coils"/>
    </source>
</evidence>
<evidence type="ECO:0000256" key="2">
    <source>
        <dbReference type="SAM" id="MobiDB-lite"/>
    </source>
</evidence>
<organism evidence="3 4">
    <name type="scientific">Aphanomyces euteiches</name>
    <dbReference type="NCBI Taxonomy" id="100861"/>
    <lineage>
        <taxon>Eukaryota</taxon>
        <taxon>Sar</taxon>
        <taxon>Stramenopiles</taxon>
        <taxon>Oomycota</taxon>
        <taxon>Saprolegniomycetes</taxon>
        <taxon>Saprolegniales</taxon>
        <taxon>Verrucalvaceae</taxon>
        <taxon>Aphanomyces</taxon>
    </lineage>
</organism>
<evidence type="ECO:0000313" key="3">
    <source>
        <dbReference type="EMBL" id="KAF0722038.1"/>
    </source>
</evidence>
<evidence type="ECO:0000313" key="4">
    <source>
        <dbReference type="Proteomes" id="UP000481153"/>
    </source>
</evidence>
<feature type="coiled-coil region" evidence="1">
    <location>
        <begin position="225"/>
        <end position="445"/>
    </location>
</feature>
<keyword evidence="1" id="KW-0175">Coiled coil</keyword>
<gene>
    <name evidence="3" type="ORF">Ae201684_018735</name>
</gene>
<dbReference type="InterPro" id="IPR032675">
    <property type="entry name" value="LRR_dom_sf"/>
</dbReference>
<feature type="coiled-coil region" evidence="1">
    <location>
        <begin position="45"/>
        <end position="149"/>
    </location>
</feature>
<dbReference type="EMBL" id="VJMJ01000350">
    <property type="protein sequence ID" value="KAF0722038.1"/>
    <property type="molecule type" value="Genomic_DNA"/>
</dbReference>
<dbReference type="Gene3D" id="3.80.10.10">
    <property type="entry name" value="Ribonuclease Inhibitor"/>
    <property type="match status" value="1"/>
</dbReference>
<protein>
    <submittedName>
        <fullName evidence="3">Uncharacterized protein</fullName>
    </submittedName>
</protein>
<proteinExistence type="predicted"/>
<dbReference type="AlphaFoldDB" id="A0A6G0W4V5"/>
<feature type="coiled-coil region" evidence="1">
    <location>
        <begin position="566"/>
        <end position="600"/>
    </location>
</feature>
<name>A0A6G0W4V5_9STRA</name>
<dbReference type="SUPFAM" id="SSF52047">
    <property type="entry name" value="RNI-like"/>
    <property type="match status" value="1"/>
</dbReference>
<feature type="compositionally biased region" description="Polar residues" evidence="2">
    <location>
        <begin position="772"/>
        <end position="796"/>
    </location>
</feature>
<accession>A0A6G0W4V5</accession>
<dbReference type="Gene3D" id="1.10.287.1490">
    <property type="match status" value="2"/>
</dbReference>
<reference evidence="3 4" key="1">
    <citation type="submission" date="2019-07" db="EMBL/GenBank/DDBJ databases">
        <title>Genomics analysis of Aphanomyces spp. identifies a new class of oomycete effector associated with host adaptation.</title>
        <authorList>
            <person name="Gaulin E."/>
        </authorList>
    </citation>
    <scope>NUCLEOTIDE SEQUENCE [LARGE SCALE GENOMIC DNA]</scope>
    <source>
        <strain evidence="3 4">ATCC 201684</strain>
    </source>
</reference>
<dbReference type="VEuPathDB" id="FungiDB:AeMF1_019711"/>
<dbReference type="Proteomes" id="UP000481153">
    <property type="component" value="Unassembled WGS sequence"/>
</dbReference>
<comment type="caution">
    <text evidence="3">The sequence shown here is derived from an EMBL/GenBank/DDBJ whole genome shotgun (WGS) entry which is preliminary data.</text>
</comment>